<organism evidence="1 2">
    <name type="scientific">Ricinus communis</name>
    <name type="common">Castor bean</name>
    <dbReference type="NCBI Taxonomy" id="3988"/>
    <lineage>
        <taxon>Eukaryota</taxon>
        <taxon>Viridiplantae</taxon>
        <taxon>Streptophyta</taxon>
        <taxon>Embryophyta</taxon>
        <taxon>Tracheophyta</taxon>
        <taxon>Spermatophyta</taxon>
        <taxon>Magnoliopsida</taxon>
        <taxon>eudicotyledons</taxon>
        <taxon>Gunneridae</taxon>
        <taxon>Pentapetalae</taxon>
        <taxon>rosids</taxon>
        <taxon>fabids</taxon>
        <taxon>Malpighiales</taxon>
        <taxon>Euphorbiaceae</taxon>
        <taxon>Acalyphoideae</taxon>
        <taxon>Acalypheae</taxon>
        <taxon>Ricinus</taxon>
    </lineage>
</organism>
<dbReference type="Proteomes" id="UP000008311">
    <property type="component" value="Unassembled WGS sequence"/>
</dbReference>
<evidence type="ECO:0000313" key="1">
    <source>
        <dbReference type="EMBL" id="EEF26341.1"/>
    </source>
</evidence>
<dbReference type="AlphaFoldDB" id="B9TCS3"/>
<protein>
    <submittedName>
        <fullName evidence="1">Uncharacterized protein</fullName>
    </submittedName>
</protein>
<accession>B9TCS3</accession>
<evidence type="ECO:0000313" key="2">
    <source>
        <dbReference type="Proteomes" id="UP000008311"/>
    </source>
</evidence>
<reference evidence="2" key="1">
    <citation type="journal article" date="2010" name="Nat. Biotechnol.">
        <title>Draft genome sequence of the oilseed species Ricinus communis.</title>
        <authorList>
            <person name="Chan A.P."/>
            <person name="Crabtree J."/>
            <person name="Zhao Q."/>
            <person name="Lorenzi H."/>
            <person name="Orvis J."/>
            <person name="Puiu D."/>
            <person name="Melake-Berhan A."/>
            <person name="Jones K.M."/>
            <person name="Redman J."/>
            <person name="Chen G."/>
            <person name="Cahoon E.B."/>
            <person name="Gedil M."/>
            <person name="Stanke M."/>
            <person name="Haas B.J."/>
            <person name="Wortman J.R."/>
            <person name="Fraser-Liggett C.M."/>
            <person name="Ravel J."/>
            <person name="Rabinowicz P.D."/>
        </authorList>
    </citation>
    <scope>NUCLEOTIDE SEQUENCE [LARGE SCALE GENOMIC DNA]</scope>
    <source>
        <strain evidence="2">cv. Hale</strain>
    </source>
</reference>
<proteinExistence type="predicted"/>
<keyword evidence="2" id="KW-1185">Reference proteome</keyword>
<dbReference type="EMBL" id="EQ977516">
    <property type="protein sequence ID" value="EEF26341.1"/>
    <property type="molecule type" value="Genomic_DNA"/>
</dbReference>
<name>B9TCS3_RICCO</name>
<gene>
    <name evidence="1" type="ORF">RCOM_1791880</name>
</gene>
<sequence length="190" mass="20329">MVGATAYAAPPQPVSLRLADLGRGPQARRGVGLAADQRVRRHHMLRCFRRAVALRADQAHQRLHGFFRHVGNWLAHGGQLRPDGGGERRVVKAGHGQVARHVQAQAVGDGHHGGRHVVVAGEDGGRPLFKAQQRLRRVQAGTVGEQALHDQLRRALHVLLGDGGLEPGQAARAGALVRVADDEADALVAQ</sequence>
<dbReference type="InParanoid" id="B9TCS3"/>